<feature type="domain" description="Thioredoxin" evidence="2">
    <location>
        <begin position="43"/>
        <end position="167"/>
    </location>
</feature>
<accession>A0ABS2L4K4</accession>
<evidence type="ECO:0000256" key="1">
    <source>
        <dbReference type="SAM" id="MobiDB-lite"/>
    </source>
</evidence>
<keyword evidence="4" id="KW-1185">Reference proteome</keyword>
<evidence type="ECO:0000313" key="4">
    <source>
        <dbReference type="Proteomes" id="UP000776164"/>
    </source>
</evidence>
<proteinExistence type="predicted"/>
<keyword evidence="3" id="KW-0413">Isomerase</keyword>
<organism evidence="3 4">
    <name type="scientific">Subtercola frigoramans</name>
    <dbReference type="NCBI Taxonomy" id="120298"/>
    <lineage>
        <taxon>Bacteria</taxon>
        <taxon>Bacillati</taxon>
        <taxon>Actinomycetota</taxon>
        <taxon>Actinomycetes</taxon>
        <taxon>Micrococcales</taxon>
        <taxon>Microbacteriaceae</taxon>
        <taxon>Subtercola</taxon>
    </lineage>
</organism>
<sequence>MTLTTVLIVLALVGATTVVGLLWRRSQGTAVRTVDARQGPGGRSTSPSVPSIDLGNDTVSGGTAGLAESDFGTDITFGEHATLLQFSTEFCSTCPATRRRLGLLAEQYDDVHHVDVDLTHRGDLANRFRILQTPTTFILDRHGRITARIGGAPRPGAVEAELAALHSTRSVRSDH</sequence>
<gene>
    <name evidence="3" type="ORF">JOE66_001666</name>
</gene>
<evidence type="ECO:0000313" key="3">
    <source>
        <dbReference type="EMBL" id="MBM7472032.1"/>
    </source>
</evidence>
<dbReference type="CDD" id="cd02947">
    <property type="entry name" value="TRX_family"/>
    <property type="match status" value="1"/>
</dbReference>
<dbReference type="GO" id="GO:0016853">
    <property type="term" value="F:isomerase activity"/>
    <property type="evidence" value="ECO:0007669"/>
    <property type="project" value="UniProtKB-KW"/>
</dbReference>
<dbReference type="Gene3D" id="3.40.30.10">
    <property type="entry name" value="Glutaredoxin"/>
    <property type="match status" value="1"/>
</dbReference>
<evidence type="ECO:0000259" key="2">
    <source>
        <dbReference type="PROSITE" id="PS51352"/>
    </source>
</evidence>
<dbReference type="Proteomes" id="UP000776164">
    <property type="component" value="Unassembled WGS sequence"/>
</dbReference>
<reference evidence="3 4" key="1">
    <citation type="submission" date="2021-01" db="EMBL/GenBank/DDBJ databases">
        <title>Sequencing the genomes of 1000 actinobacteria strains.</title>
        <authorList>
            <person name="Klenk H.-P."/>
        </authorList>
    </citation>
    <scope>NUCLEOTIDE SEQUENCE [LARGE SCALE GENOMIC DNA]</scope>
    <source>
        <strain evidence="3 4">DSM 13057</strain>
    </source>
</reference>
<dbReference type="InterPro" id="IPR036249">
    <property type="entry name" value="Thioredoxin-like_sf"/>
</dbReference>
<feature type="region of interest" description="Disordered" evidence="1">
    <location>
        <begin position="33"/>
        <end position="54"/>
    </location>
</feature>
<dbReference type="RefSeq" id="WP_205108444.1">
    <property type="nucleotide sequence ID" value="NZ_BAAAHT010000013.1"/>
</dbReference>
<name>A0ABS2L4K4_9MICO</name>
<dbReference type="InterPro" id="IPR013766">
    <property type="entry name" value="Thioredoxin_domain"/>
</dbReference>
<dbReference type="SUPFAM" id="SSF52833">
    <property type="entry name" value="Thioredoxin-like"/>
    <property type="match status" value="1"/>
</dbReference>
<dbReference type="Pfam" id="PF00085">
    <property type="entry name" value="Thioredoxin"/>
    <property type="match status" value="1"/>
</dbReference>
<comment type="caution">
    <text evidence="3">The sequence shown here is derived from an EMBL/GenBank/DDBJ whole genome shotgun (WGS) entry which is preliminary data.</text>
</comment>
<dbReference type="EMBL" id="JAFBBU010000001">
    <property type="protein sequence ID" value="MBM7472032.1"/>
    <property type="molecule type" value="Genomic_DNA"/>
</dbReference>
<protein>
    <submittedName>
        <fullName evidence="3">Thiol-disulfide isomerase/thioredoxin</fullName>
    </submittedName>
</protein>
<dbReference type="PROSITE" id="PS51352">
    <property type="entry name" value="THIOREDOXIN_2"/>
    <property type="match status" value="1"/>
</dbReference>